<reference evidence="2" key="1">
    <citation type="journal article" date="2022" name="bioRxiv">
        <title>Sequencing and chromosome-scale assembly of the giantPleurodeles waltlgenome.</title>
        <authorList>
            <person name="Brown T."/>
            <person name="Elewa A."/>
            <person name="Iarovenko S."/>
            <person name="Subramanian E."/>
            <person name="Araus A.J."/>
            <person name="Petzold A."/>
            <person name="Susuki M."/>
            <person name="Suzuki K.-i.T."/>
            <person name="Hayashi T."/>
            <person name="Toyoda A."/>
            <person name="Oliveira C."/>
            <person name="Osipova E."/>
            <person name="Leigh N.D."/>
            <person name="Simon A."/>
            <person name="Yun M.H."/>
        </authorList>
    </citation>
    <scope>NUCLEOTIDE SEQUENCE</scope>
    <source>
        <strain evidence="2">20211129_DDA</strain>
        <tissue evidence="2">Liver</tissue>
    </source>
</reference>
<dbReference type="InterPro" id="IPR042566">
    <property type="entry name" value="L1_C"/>
</dbReference>
<evidence type="ECO:0000313" key="2">
    <source>
        <dbReference type="EMBL" id="KAJ1188777.1"/>
    </source>
</evidence>
<accession>A0AAV7UMD9</accession>
<dbReference type="AlphaFoldDB" id="A0AAV7UMD9"/>
<proteinExistence type="predicted"/>
<feature type="compositionally biased region" description="Basic and acidic residues" evidence="1">
    <location>
        <begin position="160"/>
        <end position="170"/>
    </location>
</feature>
<name>A0AAV7UMD9_PLEWA</name>
<sequence length="235" mass="26528">MRSVEVHLATTLHDDILDKILEATATTGQDVPNRVNAMALEVGLQREDQRKLSARVANTEIKLKEVRPSLTEMEEKVSFLTAAVQRRRASFVGIKKCLHQAGLTYSLLFPARLKVIASIFFTEPTDSWDWVELCRYEVSKSSSLNVHPDRPQRGKRNRKIPQERAMDRVKGAPTPARLEQKQALTIVTALWMDEGRTITQIRNEQHTDSETEASVIETLSEALPEATPQTANMLL</sequence>
<dbReference type="Gene3D" id="3.30.250.20">
    <property type="entry name" value="L1 transposable element, C-terminal domain"/>
    <property type="match status" value="1"/>
</dbReference>
<dbReference type="Proteomes" id="UP001066276">
    <property type="component" value="Chromosome 3_1"/>
</dbReference>
<evidence type="ECO:0000313" key="3">
    <source>
        <dbReference type="Proteomes" id="UP001066276"/>
    </source>
</evidence>
<evidence type="ECO:0000256" key="1">
    <source>
        <dbReference type="SAM" id="MobiDB-lite"/>
    </source>
</evidence>
<protein>
    <submittedName>
        <fullName evidence="2">Uncharacterized protein</fullName>
    </submittedName>
</protein>
<gene>
    <name evidence="2" type="ORF">NDU88_005534</name>
</gene>
<organism evidence="2 3">
    <name type="scientific">Pleurodeles waltl</name>
    <name type="common">Iberian ribbed newt</name>
    <dbReference type="NCBI Taxonomy" id="8319"/>
    <lineage>
        <taxon>Eukaryota</taxon>
        <taxon>Metazoa</taxon>
        <taxon>Chordata</taxon>
        <taxon>Craniata</taxon>
        <taxon>Vertebrata</taxon>
        <taxon>Euteleostomi</taxon>
        <taxon>Amphibia</taxon>
        <taxon>Batrachia</taxon>
        <taxon>Caudata</taxon>
        <taxon>Salamandroidea</taxon>
        <taxon>Salamandridae</taxon>
        <taxon>Pleurodelinae</taxon>
        <taxon>Pleurodeles</taxon>
    </lineage>
</organism>
<dbReference type="EMBL" id="JANPWB010000005">
    <property type="protein sequence ID" value="KAJ1188777.1"/>
    <property type="molecule type" value="Genomic_DNA"/>
</dbReference>
<feature type="region of interest" description="Disordered" evidence="1">
    <location>
        <begin position="144"/>
        <end position="175"/>
    </location>
</feature>
<keyword evidence="3" id="KW-1185">Reference proteome</keyword>
<comment type="caution">
    <text evidence="2">The sequence shown here is derived from an EMBL/GenBank/DDBJ whole genome shotgun (WGS) entry which is preliminary data.</text>
</comment>